<accession>A0A367KXB3</accession>
<reference evidence="5 6" key="1">
    <citation type="journal article" date="2018" name="G3 (Bethesda)">
        <title>Phylogenetic and Phylogenomic Definition of Rhizopus Species.</title>
        <authorList>
            <person name="Gryganskyi A.P."/>
            <person name="Golan J."/>
            <person name="Dolatabadi S."/>
            <person name="Mondo S."/>
            <person name="Robb S."/>
            <person name="Idnurm A."/>
            <person name="Muszewska A."/>
            <person name="Steczkiewicz K."/>
            <person name="Masonjones S."/>
            <person name="Liao H.L."/>
            <person name="Gajdeczka M.T."/>
            <person name="Anike F."/>
            <person name="Vuek A."/>
            <person name="Anishchenko I.M."/>
            <person name="Voigt K."/>
            <person name="de Hoog G.S."/>
            <person name="Smith M.E."/>
            <person name="Heitman J."/>
            <person name="Vilgalys R."/>
            <person name="Stajich J.E."/>
        </authorList>
    </citation>
    <scope>NUCLEOTIDE SEQUENCE [LARGE SCALE GENOMIC DNA]</scope>
    <source>
        <strain evidence="5 6">LSU 92-RS-03</strain>
    </source>
</reference>
<organism evidence="5 6">
    <name type="scientific">Rhizopus stolonifer</name>
    <name type="common">Rhizopus nigricans</name>
    <dbReference type="NCBI Taxonomy" id="4846"/>
    <lineage>
        <taxon>Eukaryota</taxon>
        <taxon>Fungi</taxon>
        <taxon>Fungi incertae sedis</taxon>
        <taxon>Mucoromycota</taxon>
        <taxon>Mucoromycotina</taxon>
        <taxon>Mucoromycetes</taxon>
        <taxon>Mucorales</taxon>
        <taxon>Mucorineae</taxon>
        <taxon>Rhizopodaceae</taxon>
        <taxon>Rhizopus</taxon>
    </lineage>
</organism>
<evidence type="ECO:0000259" key="4">
    <source>
        <dbReference type="Pfam" id="PF12928"/>
    </source>
</evidence>
<keyword evidence="5" id="KW-0378">Hydrolase</keyword>
<evidence type="ECO:0000256" key="1">
    <source>
        <dbReference type="ARBA" id="ARBA00005736"/>
    </source>
</evidence>
<dbReference type="Pfam" id="PF12928">
    <property type="entry name" value="tRNA_int_end_N2"/>
    <property type="match status" value="1"/>
</dbReference>
<keyword evidence="2" id="KW-0819">tRNA processing</keyword>
<keyword evidence="5" id="KW-0540">Nuclease</keyword>
<dbReference type="Gene3D" id="3.40.1350.150">
    <property type="match status" value="1"/>
</dbReference>
<dbReference type="GO" id="GO:0000214">
    <property type="term" value="C:tRNA-intron endonuclease complex"/>
    <property type="evidence" value="ECO:0007669"/>
    <property type="project" value="TreeGrafter"/>
</dbReference>
<dbReference type="SUPFAM" id="SSF55267">
    <property type="entry name" value="tRNA-intron endonuclease N-terminal domain-like"/>
    <property type="match status" value="1"/>
</dbReference>
<comment type="similarity">
    <text evidence="1">Belongs to the SEN54 family.</text>
</comment>
<evidence type="ECO:0000313" key="5">
    <source>
        <dbReference type="EMBL" id="RCI06814.1"/>
    </source>
</evidence>
<proteinExistence type="inferred from homology"/>
<comment type="caution">
    <text evidence="5">The sequence shown here is derived from an EMBL/GenBank/DDBJ whole genome shotgun (WGS) entry which is preliminary data.</text>
</comment>
<dbReference type="EMBL" id="PJQM01000080">
    <property type="protein sequence ID" value="RCI06814.1"/>
    <property type="molecule type" value="Genomic_DNA"/>
</dbReference>
<name>A0A367KXB3_RHIST</name>
<dbReference type="Proteomes" id="UP000253551">
    <property type="component" value="Unassembled WGS sequence"/>
</dbReference>
<dbReference type="InterPro" id="IPR036740">
    <property type="entry name" value="tRNA_intron_Endonuc_N_sf"/>
</dbReference>
<dbReference type="InterPro" id="IPR024336">
    <property type="entry name" value="tRNA_splic_suSen54_N"/>
</dbReference>
<keyword evidence="5" id="KW-0255">Endonuclease</keyword>
<keyword evidence="6" id="KW-1185">Reference proteome</keyword>
<dbReference type="STRING" id="4846.A0A367KXB3"/>
<protein>
    <submittedName>
        <fullName evidence="5">tRNA splicing endonuclease 54</fullName>
    </submittedName>
</protein>
<dbReference type="GO" id="GO:0000213">
    <property type="term" value="F:tRNA-intron lyase activity"/>
    <property type="evidence" value="ECO:0007669"/>
    <property type="project" value="InterPro"/>
</dbReference>
<dbReference type="OrthoDB" id="408683at2759"/>
<dbReference type="PANTHER" id="PTHR21027:SF1">
    <property type="entry name" value="TRNA-SPLICING ENDONUCLEASE SUBUNIT SEN54"/>
    <property type="match status" value="1"/>
</dbReference>
<gene>
    <name evidence="5" type="primary">TSEN54</name>
    <name evidence="5" type="ORF">CU098_011256</name>
</gene>
<feature type="domain" description="tRNA-splicing endonuclease subunit Sen54 N-terminal" evidence="4">
    <location>
        <begin position="44"/>
        <end position="101"/>
    </location>
</feature>
<evidence type="ECO:0000313" key="6">
    <source>
        <dbReference type="Proteomes" id="UP000253551"/>
    </source>
</evidence>
<sequence>MSDNEEELVNYSQLTSKKKSKHQKSDQDQTAHAQEALFQCLENKGRLQKSICQGIVESGGVRITVSKGTHLHTVGFSHQGHIRLHPEEAAFLVSRNALVVCDGDRVLDFEDLVELIVDDVWLTLDKYQVYAYLKRLGYIVMRAKMSGHVRDPVPTLETRYQMIAQSDHTKLLIALVGDTEGVLFYQTMGNTVHDLV</sequence>
<dbReference type="InterPro" id="IPR024337">
    <property type="entry name" value="tRNA_splic_suSen54"/>
</dbReference>
<dbReference type="GO" id="GO:0000379">
    <property type="term" value="P:tRNA-type intron splice site recognition and cleavage"/>
    <property type="evidence" value="ECO:0007669"/>
    <property type="project" value="TreeGrafter"/>
</dbReference>
<dbReference type="PANTHER" id="PTHR21027">
    <property type="entry name" value="TRNA-SPLICING ENDONUCLEASE SUBUNIT SEN54"/>
    <property type="match status" value="1"/>
</dbReference>
<evidence type="ECO:0000256" key="3">
    <source>
        <dbReference type="SAM" id="MobiDB-lite"/>
    </source>
</evidence>
<feature type="region of interest" description="Disordered" evidence="3">
    <location>
        <begin position="1"/>
        <end position="28"/>
    </location>
</feature>
<dbReference type="AlphaFoldDB" id="A0A367KXB3"/>
<evidence type="ECO:0000256" key="2">
    <source>
        <dbReference type="ARBA" id="ARBA00022694"/>
    </source>
</evidence>